<keyword evidence="2" id="KW-0288">FMN</keyword>
<dbReference type="Pfam" id="PF03358">
    <property type="entry name" value="FMN_red"/>
    <property type="match status" value="1"/>
</dbReference>
<accession>A0AA40X2D7</accession>
<sequence>MKIQIIIGSVRSGRIGDQIANWVEQQLRSRGEHQFEIVDLTEWSLPLDDEPGIPAYGEYLQPHTLAWSEKIASGDAFVFIVPQYNWGYPASLKNALDHLYTEWDNKPALIVSYANRGGGKAASQLMQVLQGLHMQNCNHNVEIALSELTLDETRRLVDPTNSLNVFQPSMQRGIDNLYSLLTPQPQDNPL</sequence>
<organism evidence="4 7">
    <name type="scientific">Rouxiella silvae</name>
    <dbReference type="NCBI Taxonomy" id="1646373"/>
    <lineage>
        <taxon>Bacteria</taxon>
        <taxon>Pseudomonadati</taxon>
        <taxon>Pseudomonadota</taxon>
        <taxon>Gammaproteobacteria</taxon>
        <taxon>Enterobacterales</taxon>
        <taxon>Yersiniaceae</taxon>
        <taxon>Rouxiella</taxon>
    </lineage>
</organism>
<dbReference type="Proteomes" id="UP000705283">
    <property type="component" value="Unassembled WGS sequence"/>
</dbReference>
<dbReference type="EMBL" id="MRWD01000046">
    <property type="protein sequence ID" value="ORJ19892.1"/>
    <property type="molecule type" value="Genomic_DNA"/>
</dbReference>
<evidence type="ECO:0000313" key="4">
    <source>
        <dbReference type="EMBL" id="MBF6637298.1"/>
    </source>
</evidence>
<dbReference type="InterPro" id="IPR050712">
    <property type="entry name" value="NAD(P)H-dep_reductase"/>
</dbReference>
<keyword evidence="2" id="KW-0285">Flavoprotein</keyword>
<reference evidence="4" key="4">
    <citation type="submission" date="2022-09" db="EMBL/GenBank/DDBJ databases">
        <title>Rouxiella aceris sp. nov., isolated from tree sap and emended description of the genus Rhouxiella.</title>
        <authorList>
            <person name="Kim I.S."/>
        </authorList>
    </citation>
    <scope>NUCLEOTIDE SEQUENCE</scope>
    <source>
        <strain evidence="4">SAP-2</strain>
    </source>
</reference>
<evidence type="ECO:0000313" key="7">
    <source>
        <dbReference type="Proteomes" id="UP000705283"/>
    </source>
</evidence>
<comment type="caution">
    <text evidence="4">The sequence shown here is derived from an EMBL/GenBank/DDBJ whole genome shotgun (WGS) entry which is preliminary data.</text>
</comment>
<reference evidence="5" key="1">
    <citation type="submission" date="2016-12" db="EMBL/GenBank/DDBJ databases">
        <authorList>
            <person name="Le Fleche-Mateos A."/>
        </authorList>
    </citation>
    <scope>NUCLEOTIDE SEQUENCE</scope>
    <source>
        <strain evidence="5">213</strain>
    </source>
</reference>
<dbReference type="PANTHER" id="PTHR30543:SF21">
    <property type="entry name" value="NAD(P)H-DEPENDENT FMN REDUCTASE LOT6"/>
    <property type="match status" value="1"/>
</dbReference>
<dbReference type="Proteomes" id="UP000192722">
    <property type="component" value="Unassembled WGS sequence"/>
</dbReference>
<dbReference type="InterPro" id="IPR005025">
    <property type="entry name" value="FMN_Rdtase-like_dom"/>
</dbReference>
<name>A0AA40X2D7_9GAMM</name>
<protein>
    <submittedName>
        <fullName evidence="5">NAD(FAD)-dependent dehydrogenase</fullName>
    </submittedName>
    <submittedName>
        <fullName evidence="4">NAD(P)H-dependent oxidoreductase</fullName>
    </submittedName>
</protein>
<evidence type="ECO:0000313" key="6">
    <source>
        <dbReference type="Proteomes" id="UP000192722"/>
    </source>
</evidence>
<dbReference type="InterPro" id="IPR029039">
    <property type="entry name" value="Flavoprotein-like_sf"/>
</dbReference>
<dbReference type="GO" id="GO:0016491">
    <property type="term" value="F:oxidoreductase activity"/>
    <property type="evidence" value="ECO:0007669"/>
    <property type="project" value="InterPro"/>
</dbReference>
<dbReference type="EMBL" id="JADMKS010000004">
    <property type="protein sequence ID" value="MBF6637298.1"/>
    <property type="molecule type" value="Genomic_DNA"/>
</dbReference>
<dbReference type="AlphaFoldDB" id="A0AA40X2D7"/>
<feature type="domain" description="NADPH-dependent FMN reductase-like" evidence="3">
    <location>
        <begin position="1"/>
        <end position="139"/>
    </location>
</feature>
<evidence type="ECO:0000259" key="3">
    <source>
        <dbReference type="Pfam" id="PF03358"/>
    </source>
</evidence>
<evidence type="ECO:0000256" key="1">
    <source>
        <dbReference type="ARBA" id="ARBA00001917"/>
    </source>
</evidence>
<evidence type="ECO:0000313" key="5">
    <source>
        <dbReference type="EMBL" id="ORJ19892.1"/>
    </source>
</evidence>
<dbReference type="PANTHER" id="PTHR30543">
    <property type="entry name" value="CHROMATE REDUCTASE"/>
    <property type="match status" value="1"/>
</dbReference>
<proteinExistence type="predicted"/>
<comment type="cofactor">
    <cofactor evidence="1">
        <name>FMN</name>
        <dbReference type="ChEBI" id="CHEBI:58210"/>
    </cofactor>
</comment>
<gene>
    <name evidence="5" type="ORF">BS639_17555</name>
    <name evidence="4" type="ORF">ITX54_11590</name>
</gene>
<dbReference type="GO" id="GO:0005829">
    <property type="term" value="C:cytosol"/>
    <property type="evidence" value="ECO:0007669"/>
    <property type="project" value="TreeGrafter"/>
</dbReference>
<dbReference type="SUPFAM" id="SSF52218">
    <property type="entry name" value="Flavoproteins"/>
    <property type="match status" value="1"/>
</dbReference>
<keyword evidence="6" id="KW-1185">Reference proteome</keyword>
<dbReference type="GO" id="GO:0010181">
    <property type="term" value="F:FMN binding"/>
    <property type="evidence" value="ECO:0007669"/>
    <property type="project" value="TreeGrafter"/>
</dbReference>
<dbReference type="RefSeq" id="WP_084983801.1">
    <property type="nucleotide sequence ID" value="NZ_CBCSCF010000001.1"/>
</dbReference>
<reference evidence="5 6" key="2">
    <citation type="journal article" date="2017" name="Int. J. Syst. Evol. Microbiol.">
        <title>Rouxiella badensis sp. nov. and Rouxiella silvae sp. nov. isolated from peat bog soil in Germany and emendation of the genus description.</title>
        <authorList>
            <person name="Le Fleche-Mateos A."/>
            <person name="Kugler J.H."/>
            <person name="Hansen S.H."/>
            <person name="Syldatk C."/>
            <person name="Hausmann R."/>
            <person name="Lomprez F."/>
            <person name="Vandenbogaert M."/>
            <person name="Manuguerra J.C."/>
            <person name="Grimont P.A."/>
        </authorList>
    </citation>
    <scope>NUCLEOTIDE SEQUENCE [LARGE SCALE GENOMIC DNA]</scope>
    <source>
        <strain evidence="5 6">213</strain>
    </source>
</reference>
<dbReference type="Gene3D" id="3.40.50.360">
    <property type="match status" value="1"/>
</dbReference>
<reference evidence="4" key="3">
    <citation type="submission" date="2020-11" db="EMBL/GenBank/DDBJ databases">
        <authorList>
            <person name="Lee S.D."/>
        </authorList>
    </citation>
    <scope>NUCLEOTIDE SEQUENCE</scope>
    <source>
        <strain evidence="4">SAP-2</strain>
    </source>
</reference>
<evidence type="ECO:0000256" key="2">
    <source>
        <dbReference type="ARBA" id="ARBA00022643"/>
    </source>
</evidence>